<accession>A0A6P4DXD4</accession>
<protein>
    <submittedName>
        <fullName evidence="3">Uncharacterized protein LOC107494125</fullName>
    </submittedName>
</protein>
<dbReference type="AlphaFoldDB" id="A0A6P4DXD4"/>
<dbReference type="PANTHER" id="PTHR47266">
    <property type="entry name" value="ENDONUCLEASE-RELATED"/>
    <property type="match status" value="1"/>
</dbReference>
<evidence type="ECO:0000313" key="3">
    <source>
        <dbReference type="RefSeq" id="XP_015970639.1"/>
    </source>
</evidence>
<dbReference type="GO" id="GO:0015074">
    <property type="term" value="P:DNA integration"/>
    <property type="evidence" value="ECO:0007669"/>
    <property type="project" value="InterPro"/>
</dbReference>
<dbReference type="Gene3D" id="3.30.420.10">
    <property type="entry name" value="Ribonuclease H-like superfamily/Ribonuclease H"/>
    <property type="match status" value="1"/>
</dbReference>
<dbReference type="Pfam" id="PF00665">
    <property type="entry name" value="rve"/>
    <property type="match status" value="1"/>
</dbReference>
<evidence type="ECO:0000313" key="2">
    <source>
        <dbReference type="Proteomes" id="UP000515211"/>
    </source>
</evidence>
<feature type="domain" description="Integrase catalytic" evidence="1">
    <location>
        <begin position="32"/>
        <end position="146"/>
    </location>
</feature>
<name>A0A6P4DXD4_ARADU</name>
<sequence>MATKVLQSYFYWQTLFRDSREFVRNCDKCQRAKNLPRNHEMRQQKILEIELFDVWGIDFMGPFPPTYSNTYILVAVDYVSKWVKTMALPTNDTKVVMSFLQRHIFSRFGIPMTLFSDRGSHFCNRQLDSLLQRYGVRHMVATPYHP</sequence>
<dbReference type="RefSeq" id="XP_015970639.1">
    <property type="nucleotide sequence ID" value="XM_016115153.1"/>
</dbReference>
<dbReference type="InterPro" id="IPR012337">
    <property type="entry name" value="RNaseH-like_sf"/>
</dbReference>
<reference evidence="2" key="1">
    <citation type="journal article" date="2016" name="Nat. Genet.">
        <title>The genome sequences of Arachis duranensis and Arachis ipaensis, the diploid ancestors of cultivated peanut.</title>
        <authorList>
            <person name="Bertioli D.J."/>
            <person name="Cannon S.B."/>
            <person name="Froenicke L."/>
            <person name="Huang G."/>
            <person name="Farmer A.D."/>
            <person name="Cannon E.K."/>
            <person name="Liu X."/>
            <person name="Gao D."/>
            <person name="Clevenger J."/>
            <person name="Dash S."/>
            <person name="Ren L."/>
            <person name="Moretzsohn M.C."/>
            <person name="Shirasawa K."/>
            <person name="Huang W."/>
            <person name="Vidigal B."/>
            <person name="Abernathy B."/>
            <person name="Chu Y."/>
            <person name="Niederhuth C.E."/>
            <person name="Umale P."/>
            <person name="Araujo A.C."/>
            <person name="Kozik A."/>
            <person name="Kim K.D."/>
            <person name="Burow M.D."/>
            <person name="Varshney R.K."/>
            <person name="Wang X."/>
            <person name="Zhang X."/>
            <person name="Barkley N."/>
            <person name="Guimaraes P.M."/>
            <person name="Isobe S."/>
            <person name="Guo B."/>
            <person name="Liao B."/>
            <person name="Stalker H.T."/>
            <person name="Schmitz R.J."/>
            <person name="Scheffler B.E."/>
            <person name="Leal-Bertioli S.C."/>
            <person name="Xun X."/>
            <person name="Jackson S.A."/>
            <person name="Michelmore R."/>
            <person name="Ozias-Akins P."/>
        </authorList>
    </citation>
    <scope>NUCLEOTIDE SEQUENCE [LARGE SCALE GENOMIC DNA]</scope>
    <source>
        <strain evidence="2">cv. V14167</strain>
    </source>
</reference>
<dbReference type="SUPFAM" id="SSF53098">
    <property type="entry name" value="Ribonuclease H-like"/>
    <property type="match status" value="1"/>
</dbReference>
<dbReference type="PROSITE" id="PS50994">
    <property type="entry name" value="INTEGRASE"/>
    <property type="match status" value="1"/>
</dbReference>
<dbReference type="KEGG" id="adu:107494125"/>
<keyword evidence="2" id="KW-1185">Reference proteome</keyword>
<proteinExistence type="predicted"/>
<dbReference type="Proteomes" id="UP000515211">
    <property type="component" value="Chromosome 6"/>
</dbReference>
<reference evidence="3" key="2">
    <citation type="submission" date="2025-08" db="UniProtKB">
        <authorList>
            <consortium name="RefSeq"/>
        </authorList>
    </citation>
    <scope>IDENTIFICATION</scope>
    <source>
        <tissue evidence="3">Whole plant</tissue>
    </source>
</reference>
<dbReference type="InterPro" id="IPR036397">
    <property type="entry name" value="RNaseH_sf"/>
</dbReference>
<dbReference type="GO" id="GO:0003676">
    <property type="term" value="F:nucleic acid binding"/>
    <property type="evidence" value="ECO:0007669"/>
    <property type="project" value="InterPro"/>
</dbReference>
<dbReference type="Gene3D" id="1.10.340.70">
    <property type="match status" value="1"/>
</dbReference>
<dbReference type="Pfam" id="PF17921">
    <property type="entry name" value="Integrase_H2C2"/>
    <property type="match status" value="1"/>
</dbReference>
<dbReference type="InterPro" id="IPR041588">
    <property type="entry name" value="Integrase_H2C2"/>
</dbReference>
<organism evidence="2 3">
    <name type="scientific">Arachis duranensis</name>
    <name type="common">Wild peanut</name>
    <dbReference type="NCBI Taxonomy" id="130453"/>
    <lineage>
        <taxon>Eukaryota</taxon>
        <taxon>Viridiplantae</taxon>
        <taxon>Streptophyta</taxon>
        <taxon>Embryophyta</taxon>
        <taxon>Tracheophyta</taxon>
        <taxon>Spermatophyta</taxon>
        <taxon>Magnoliopsida</taxon>
        <taxon>eudicotyledons</taxon>
        <taxon>Gunneridae</taxon>
        <taxon>Pentapetalae</taxon>
        <taxon>rosids</taxon>
        <taxon>fabids</taxon>
        <taxon>Fabales</taxon>
        <taxon>Fabaceae</taxon>
        <taxon>Papilionoideae</taxon>
        <taxon>50 kb inversion clade</taxon>
        <taxon>dalbergioids sensu lato</taxon>
        <taxon>Dalbergieae</taxon>
        <taxon>Pterocarpus clade</taxon>
        <taxon>Arachis</taxon>
    </lineage>
</organism>
<dbReference type="InterPro" id="IPR001584">
    <property type="entry name" value="Integrase_cat-core"/>
</dbReference>
<gene>
    <name evidence="3" type="primary">LOC107494125</name>
</gene>
<evidence type="ECO:0000259" key="1">
    <source>
        <dbReference type="PROSITE" id="PS50994"/>
    </source>
</evidence>
<dbReference type="GeneID" id="107494125"/>
<dbReference type="InterPro" id="IPR052160">
    <property type="entry name" value="Gypsy_RT_Integrase-like"/>
</dbReference>